<dbReference type="PANTHER" id="PTHR10201">
    <property type="entry name" value="MATRIX METALLOPROTEINASE"/>
    <property type="match status" value="1"/>
</dbReference>
<comment type="caution">
    <text evidence="10">The sequence shown here is derived from an EMBL/GenBank/DDBJ whole genome shotgun (WGS) entry which is preliminary data.</text>
</comment>
<dbReference type="InterPro" id="IPR006026">
    <property type="entry name" value="Peptidase_Metallo"/>
</dbReference>
<dbReference type="GO" id="GO:0030198">
    <property type="term" value="P:extracellular matrix organization"/>
    <property type="evidence" value="ECO:0007669"/>
    <property type="project" value="TreeGrafter"/>
</dbReference>
<dbReference type="AlphaFoldDB" id="A0A918JR52"/>
<dbReference type="Pfam" id="PF00413">
    <property type="entry name" value="Peptidase_M10"/>
    <property type="match status" value="1"/>
</dbReference>
<protein>
    <recommendedName>
        <fullName evidence="9">Peptidase metallopeptidase domain-containing protein</fullName>
    </recommendedName>
</protein>
<dbReference type="PROSITE" id="PS51257">
    <property type="entry name" value="PROKAR_LIPOPROTEIN"/>
    <property type="match status" value="1"/>
</dbReference>
<dbReference type="RefSeq" id="WP_051316597.1">
    <property type="nucleotide sequence ID" value="NZ_BMWS01000001.1"/>
</dbReference>
<keyword evidence="6" id="KW-0378">Hydrolase</keyword>
<dbReference type="GO" id="GO:0004222">
    <property type="term" value="F:metalloendopeptidase activity"/>
    <property type="evidence" value="ECO:0007669"/>
    <property type="project" value="InterPro"/>
</dbReference>
<dbReference type="GO" id="GO:0030574">
    <property type="term" value="P:collagen catabolic process"/>
    <property type="evidence" value="ECO:0007669"/>
    <property type="project" value="TreeGrafter"/>
</dbReference>
<reference evidence="10 11" key="1">
    <citation type="journal article" date="2014" name="Int. J. Syst. Evol. Microbiol.">
        <title>Complete genome sequence of Corynebacterium casei LMG S-19264T (=DSM 44701T), isolated from a smear-ripened cheese.</title>
        <authorList>
            <consortium name="US DOE Joint Genome Institute (JGI-PGF)"/>
            <person name="Walter F."/>
            <person name="Albersmeier A."/>
            <person name="Kalinowski J."/>
            <person name="Ruckert C."/>
        </authorList>
    </citation>
    <scope>NUCLEOTIDE SEQUENCE [LARGE SCALE GENOMIC DNA]</scope>
    <source>
        <strain evidence="10 11">KCTC 12285</strain>
    </source>
</reference>
<evidence type="ECO:0000256" key="5">
    <source>
        <dbReference type="ARBA" id="ARBA00022729"/>
    </source>
</evidence>
<comment type="similarity">
    <text evidence="2">Belongs to the peptidase M10A family.</text>
</comment>
<evidence type="ECO:0000259" key="9">
    <source>
        <dbReference type="SMART" id="SM00235"/>
    </source>
</evidence>
<proteinExistence type="inferred from homology"/>
<dbReference type="GO" id="GO:0031012">
    <property type="term" value="C:extracellular matrix"/>
    <property type="evidence" value="ECO:0007669"/>
    <property type="project" value="InterPro"/>
</dbReference>
<sequence length="332" mass="37851">MIILHKVILRIFMVSIALISFIGCEDGKDSINGIDGINGEDGTDGEGGFWFDDFPDVPNGINVTKGAYRKNWNRNYIYYYYTNGTSDINGDLELSAIEEAFSLWETVIPVRFTRVLNSKYKDIEIGFYPGVHTGPNNDDGFSNNTTLAHAGYSGNYIHFNDDKTWSNEINNSSGEPIDLVTVAVHEIGHALGLDHTSSIADIMYPRYTGSQRFLSFDDISDIQSLYGSNDEFISYPEDGEEFVFGNLYWNLEWNKEYLNSSTVRIQAYRRSFIGNFGVYFRYRYDIPVFDQTITNTGFFEYESESLEDSGDYLVILSTSNHYDEVYFSAQID</sequence>
<dbReference type="InterPro" id="IPR021190">
    <property type="entry name" value="Pept_M10A"/>
</dbReference>
<comment type="cofactor">
    <cofactor evidence="1">
        <name>Zn(2+)</name>
        <dbReference type="ChEBI" id="CHEBI:29105"/>
    </cofactor>
</comment>
<keyword evidence="5" id="KW-0732">Signal</keyword>
<evidence type="ECO:0000256" key="8">
    <source>
        <dbReference type="ARBA" id="ARBA00023049"/>
    </source>
</evidence>
<dbReference type="PRINTS" id="PR00138">
    <property type="entry name" value="MATRIXIN"/>
</dbReference>
<dbReference type="Proteomes" id="UP000601108">
    <property type="component" value="Unassembled WGS sequence"/>
</dbReference>
<dbReference type="InterPro" id="IPR024079">
    <property type="entry name" value="MetalloPept_cat_dom_sf"/>
</dbReference>
<dbReference type="EMBL" id="BMWS01000001">
    <property type="protein sequence ID" value="GGX04426.1"/>
    <property type="molecule type" value="Genomic_DNA"/>
</dbReference>
<gene>
    <name evidence="10" type="ORF">GCM10007384_02770</name>
</gene>
<evidence type="ECO:0000313" key="10">
    <source>
        <dbReference type="EMBL" id="GGX04426.1"/>
    </source>
</evidence>
<keyword evidence="4" id="KW-0479">Metal-binding</keyword>
<evidence type="ECO:0000256" key="2">
    <source>
        <dbReference type="ARBA" id="ARBA00010370"/>
    </source>
</evidence>
<evidence type="ECO:0000256" key="3">
    <source>
        <dbReference type="ARBA" id="ARBA00022670"/>
    </source>
</evidence>
<dbReference type="Gene3D" id="3.40.390.10">
    <property type="entry name" value="Collagenase (Catalytic Domain)"/>
    <property type="match status" value="1"/>
</dbReference>
<keyword evidence="7" id="KW-0862">Zinc</keyword>
<evidence type="ECO:0000313" key="11">
    <source>
        <dbReference type="Proteomes" id="UP000601108"/>
    </source>
</evidence>
<dbReference type="GO" id="GO:0006508">
    <property type="term" value="P:proteolysis"/>
    <property type="evidence" value="ECO:0007669"/>
    <property type="project" value="UniProtKB-KW"/>
</dbReference>
<evidence type="ECO:0000256" key="1">
    <source>
        <dbReference type="ARBA" id="ARBA00001947"/>
    </source>
</evidence>
<keyword evidence="8" id="KW-0482">Metalloprotease</keyword>
<dbReference type="SUPFAM" id="SSF55486">
    <property type="entry name" value="Metalloproteases ('zincins'), catalytic domain"/>
    <property type="match status" value="1"/>
</dbReference>
<name>A0A918JR52_9FLAO</name>
<feature type="domain" description="Peptidase metallopeptidase" evidence="9">
    <location>
        <begin position="68"/>
        <end position="228"/>
    </location>
</feature>
<dbReference type="SMART" id="SM00235">
    <property type="entry name" value="ZnMc"/>
    <property type="match status" value="1"/>
</dbReference>
<dbReference type="PANTHER" id="PTHR10201:SF291">
    <property type="entry name" value="MATRIX METALLOPROTEINASE 1, ISOFORM C-RELATED"/>
    <property type="match status" value="1"/>
</dbReference>
<evidence type="ECO:0000256" key="6">
    <source>
        <dbReference type="ARBA" id="ARBA00022801"/>
    </source>
</evidence>
<accession>A0A918JR52</accession>
<evidence type="ECO:0000256" key="4">
    <source>
        <dbReference type="ARBA" id="ARBA00022723"/>
    </source>
</evidence>
<dbReference type="InterPro" id="IPR001818">
    <property type="entry name" value="Pept_M10_metallopeptidase"/>
</dbReference>
<evidence type="ECO:0000256" key="7">
    <source>
        <dbReference type="ARBA" id="ARBA00022833"/>
    </source>
</evidence>
<keyword evidence="3" id="KW-0645">Protease</keyword>
<dbReference type="GO" id="GO:0008270">
    <property type="term" value="F:zinc ion binding"/>
    <property type="evidence" value="ECO:0007669"/>
    <property type="project" value="InterPro"/>
</dbReference>
<organism evidence="10 11">
    <name type="scientific">Aquimarina muelleri</name>
    <dbReference type="NCBI Taxonomy" id="279356"/>
    <lineage>
        <taxon>Bacteria</taxon>
        <taxon>Pseudomonadati</taxon>
        <taxon>Bacteroidota</taxon>
        <taxon>Flavobacteriia</taxon>
        <taxon>Flavobacteriales</taxon>
        <taxon>Flavobacteriaceae</taxon>
        <taxon>Aquimarina</taxon>
    </lineage>
</organism>
<keyword evidence="11" id="KW-1185">Reference proteome</keyword>